<dbReference type="Proteomes" id="UP000252519">
    <property type="component" value="Unassembled WGS sequence"/>
</dbReference>
<dbReference type="EMBL" id="JOJR01022320">
    <property type="protein sequence ID" value="RCN24205.1"/>
    <property type="molecule type" value="Genomic_DNA"/>
</dbReference>
<keyword evidence="2" id="KW-1185">Reference proteome</keyword>
<dbReference type="AlphaFoldDB" id="A0A368EZU4"/>
<protein>
    <submittedName>
        <fullName evidence="1">Uncharacterized protein</fullName>
    </submittedName>
</protein>
<proteinExistence type="predicted"/>
<evidence type="ECO:0000313" key="1">
    <source>
        <dbReference type="EMBL" id="RCN24205.1"/>
    </source>
</evidence>
<evidence type="ECO:0000313" key="2">
    <source>
        <dbReference type="Proteomes" id="UP000252519"/>
    </source>
</evidence>
<gene>
    <name evidence="1" type="ORF">ANCCAN_30104</name>
</gene>
<comment type="caution">
    <text evidence="1">The sequence shown here is derived from an EMBL/GenBank/DDBJ whole genome shotgun (WGS) entry which is preliminary data.</text>
</comment>
<organism evidence="1 2">
    <name type="scientific">Ancylostoma caninum</name>
    <name type="common">Dog hookworm</name>
    <dbReference type="NCBI Taxonomy" id="29170"/>
    <lineage>
        <taxon>Eukaryota</taxon>
        <taxon>Metazoa</taxon>
        <taxon>Ecdysozoa</taxon>
        <taxon>Nematoda</taxon>
        <taxon>Chromadorea</taxon>
        <taxon>Rhabditida</taxon>
        <taxon>Rhabditina</taxon>
        <taxon>Rhabditomorpha</taxon>
        <taxon>Strongyloidea</taxon>
        <taxon>Ancylostomatidae</taxon>
        <taxon>Ancylostomatinae</taxon>
        <taxon>Ancylostoma</taxon>
    </lineage>
</organism>
<reference evidence="1 2" key="1">
    <citation type="submission" date="2014-10" db="EMBL/GenBank/DDBJ databases">
        <title>Draft genome of the hookworm Ancylostoma caninum.</title>
        <authorList>
            <person name="Mitreva M."/>
        </authorList>
    </citation>
    <scope>NUCLEOTIDE SEQUENCE [LARGE SCALE GENOMIC DNA]</scope>
    <source>
        <strain evidence="1 2">Baltimore</strain>
    </source>
</reference>
<accession>A0A368EZU4</accession>
<sequence length="56" mass="6430">MHALITQLELILLEINGRRSQKSARRMSYLCSSTWHIRGSRLAMSTVMLLRSGELL</sequence>
<name>A0A368EZU4_ANCCA</name>